<dbReference type="OMA" id="HANTEDP"/>
<name>A0A0V0QH14_PSEPJ</name>
<feature type="region of interest" description="Disordered" evidence="2">
    <location>
        <begin position="351"/>
        <end position="382"/>
    </location>
</feature>
<proteinExistence type="predicted"/>
<feature type="region of interest" description="Disordered" evidence="2">
    <location>
        <begin position="407"/>
        <end position="461"/>
    </location>
</feature>
<sequence>MSTKRPRNFDFNKPITRYDKLADFQAIKVNDFVLPQEINGNQTKNCEKLNNNNTVITTGIPEIKKKIEIPLTTKIQNPSNYCALSALEKKRKHDLGYIRIKQEENLPHLNYYELTDQDYQFLSDFQFDKEENKKLTQKQIYKQFGALISFYELNSGKNSNITWQEAQQKISNESQDEFSCFTQEQQQEFHTYWENQRKINQRPLLRQFQHANTEDPNPQLAFRPRGQEKMKLRGKNKSNDQDILRKFQSLKEEFYEHDLLFKCIRAREHLKFEQVMEQNNQFMEQVYKLDKNANFKYLGKFDCKSYNQYEELKKNFYENYFKEKESYQSQVEKTQEETKQHLQKLYDLAHPQANGKNSENSKKNQENSQKSEKKQSQLENLPVTDPKFDLAAFMSALIGESKLNPQDIFQPGTINDKKHPNHKQIEKQQKLQQQQKEKIQQKMQKKQLEDKQMEAQQQQQQHQQQQKQQQIQQQQIQKQLEKSKNNQEILKKRIDDRLRDVITQDLKRNPYQEFLQNYNNYNQMIKERKNFIQFFIYKMKSRSGQYYLYRTFRNLTKDYLQNQIDQPHYEIVNKSQKLNQKRNLSFQQQQFQQQQNTEENFQLDKDLIPHQMYKSYFGNYWEQFEKIDEKKDHKLKVTDEMFEKIVFKNCEQNQLKYKKYLKQKQEYDKQFIQFQKQQQQLLLKGQHDNQELQELQPPQPPLKEFNTSWIKSNHLAKKTEKFVKYIQFEEYLDSENPLNIIKNQEIKQFNLANGNVAKQEQDTEIEFNNIRQNLKQRMQEYQIKKSQQIQQV</sequence>
<dbReference type="InParanoid" id="A0A0V0QH14"/>
<accession>A0A0V0QH14</accession>
<feature type="coiled-coil region" evidence="1">
    <location>
        <begin position="317"/>
        <end position="344"/>
    </location>
</feature>
<evidence type="ECO:0000313" key="4">
    <source>
        <dbReference type="Proteomes" id="UP000054937"/>
    </source>
</evidence>
<gene>
    <name evidence="3" type="ORF">PPERSA_01347</name>
</gene>
<organism evidence="3 4">
    <name type="scientific">Pseudocohnilembus persalinus</name>
    <name type="common">Ciliate</name>
    <dbReference type="NCBI Taxonomy" id="266149"/>
    <lineage>
        <taxon>Eukaryota</taxon>
        <taxon>Sar</taxon>
        <taxon>Alveolata</taxon>
        <taxon>Ciliophora</taxon>
        <taxon>Intramacronucleata</taxon>
        <taxon>Oligohymenophorea</taxon>
        <taxon>Scuticociliatia</taxon>
        <taxon>Philasterida</taxon>
        <taxon>Pseudocohnilembidae</taxon>
        <taxon>Pseudocohnilembus</taxon>
    </lineage>
</organism>
<protein>
    <submittedName>
        <fullName evidence="3">Uncharacterized protein</fullName>
    </submittedName>
</protein>
<evidence type="ECO:0000256" key="2">
    <source>
        <dbReference type="SAM" id="MobiDB-lite"/>
    </source>
</evidence>
<comment type="caution">
    <text evidence="3">The sequence shown here is derived from an EMBL/GenBank/DDBJ whole genome shotgun (WGS) entry which is preliminary data.</text>
</comment>
<dbReference type="EMBL" id="LDAU01000170">
    <property type="protein sequence ID" value="KRX01444.1"/>
    <property type="molecule type" value="Genomic_DNA"/>
</dbReference>
<keyword evidence="4" id="KW-1185">Reference proteome</keyword>
<keyword evidence="1" id="KW-0175">Coiled coil</keyword>
<dbReference type="Proteomes" id="UP000054937">
    <property type="component" value="Unassembled WGS sequence"/>
</dbReference>
<feature type="compositionally biased region" description="Basic and acidic residues" evidence="2">
    <location>
        <begin position="359"/>
        <end position="376"/>
    </location>
</feature>
<evidence type="ECO:0000256" key="1">
    <source>
        <dbReference type="SAM" id="Coils"/>
    </source>
</evidence>
<reference evidence="3 4" key="1">
    <citation type="journal article" date="2015" name="Sci. Rep.">
        <title>Genome of the facultative scuticociliatosis pathogen Pseudocohnilembus persalinus provides insight into its virulence through horizontal gene transfer.</title>
        <authorList>
            <person name="Xiong J."/>
            <person name="Wang G."/>
            <person name="Cheng J."/>
            <person name="Tian M."/>
            <person name="Pan X."/>
            <person name="Warren A."/>
            <person name="Jiang C."/>
            <person name="Yuan D."/>
            <person name="Miao W."/>
        </authorList>
    </citation>
    <scope>NUCLEOTIDE SEQUENCE [LARGE SCALE GENOMIC DNA]</scope>
    <source>
        <strain evidence="3">36N120E</strain>
    </source>
</reference>
<feature type="compositionally biased region" description="Basic and acidic residues" evidence="2">
    <location>
        <begin position="415"/>
        <end position="453"/>
    </location>
</feature>
<dbReference type="AlphaFoldDB" id="A0A0V0QH14"/>
<evidence type="ECO:0000313" key="3">
    <source>
        <dbReference type="EMBL" id="KRX01444.1"/>
    </source>
</evidence>